<accession>A0A1F7F8E2</accession>
<name>A0A1F7F8E2_UNCRA</name>
<feature type="domain" description="Secretion system C-terminal sorting" evidence="1">
    <location>
        <begin position="300"/>
        <end position="370"/>
    </location>
</feature>
<sequence length="375" mass="40021">MNILKLTQILTILLTLAAAIPVSAETHVFWYKALQNHYALTDSLGPALPADAIVHEGKIVTCNVSVGLGYAGRGFSCGSGWTDDQGWCSAFFSGDLSDSANAGSSVTSAFLRGEYDDWAFSSPQCNEGPIAIRCGVIDVSFGVSMWDKPSNLPDDAVWADLDPMNTLNYNYPIAGAEEILNFTALGGRRDGMAAPVLDSQFVSIDVTDQVNWILANYAAGTYYAIVVLSKVGTGSTGKFSTLANEQCVYDPTHNRMVMVPNAPWAADGNSIHLVINGDLADSVRAEKPPAITEQALGVSVYPNPFNPSTTISYSIPGNGRAMLSIFSFSGQCVFQKQVAGSGSFSWDASKQGSGVYVCRLEAGGKVMARRMVFIR</sequence>
<dbReference type="Proteomes" id="UP000179243">
    <property type="component" value="Unassembled WGS sequence"/>
</dbReference>
<dbReference type="InterPro" id="IPR026444">
    <property type="entry name" value="Secre_tail"/>
</dbReference>
<proteinExistence type="predicted"/>
<dbReference type="Pfam" id="PF18962">
    <property type="entry name" value="Por_Secre_tail"/>
    <property type="match status" value="1"/>
</dbReference>
<organism evidence="2 3">
    <name type="scientific">Candidatus Raymondbacteria bacterium RIFOXYD12_FULL_49_13</name>
    <dbReference type="NCBI Taxonomy" id="1817890"/>
    <lineage>
        <taxon>Bacteria</taxon>
        <taxon>Raymondiibacteriota</taxon>
    </lineage>
</organism>
<protein>
    <recommendedName>
        <fullName evidence="1">Secretion system C-terminal sorting domain-containing protein</fullName>
    </recommendedName>
</protein>
<evidence type="ECO:0000313" key="3">
    <source>
        <dbReference type="Proteomes" id="UP000179243"/>
    </source>
</evidence>
<comment type="caution">
    <text evidence="2">The sequence shown here is derived from an EMBL/GenBank/DDBJ whole genome shotgun (WGS) entry which is preliminary data.</text>
</comment>
<evidence type="ECO:0000259" key="1">
    <source>
        <dbReference type="Pfam" id="PF18962"/>
    </source>
</evidence>
<dbReference type="AlphaFoldDB" id="A0A1F7F8E2"/>
<evidence type="ECO:0000313" key="2">
    <source>
        <dbReference type="EMBL" id="OGK02787.1"/>
    </source>
</evidence>
<reference evidence="2 3" key="1">
    <citation type="journal article" date="2016" name="Nat. Commun.">
        <title>Thousands of microbial genomes shed light on interconnected biogeochemical processes in an aquifer system.</title>
        <authorList>
            <person name="Anantharaman K."/>
            <person name="Brown C.T."/>
            <person name="Hug L.A."/>
            <person name="Sharon I."/>
            <person name="Castelle C.J."/>
            <person name="Probst A.J."/>
            <person name="Thomas B.C."/>
            <person name="Singh A."/>
            <person name="Wilkins M.J."/>
            <person name="Karaoz U."/>
            <person name="Brodie E.L."/>
            <person name="Williams K.H."/>
            <person name="Hubbard S.S."/>
            <person name="Banfield J.F."/>
        </authorList>
    </citation>
    <scope>NUCLEOTIDE SEQUENCE [LARGE SCALE GENOMIC DNA]</scope>
</reference>
<gene>
    <name evidence="2" type="ORF">A2519_07545</name>
</gene>
<dbReference type="EMBL" id="MFYX01000102">
    <property type="protein sequence ID" value="OGK02787.1"/>
    <property type="molecule type" value="Genomic_DNA"/>
</dbReference>
<dbReference type="NCBIfam" id="TIGR04183">
    <property type="entry name" value="Por_Secre_tail"/>
    <property type="match status" value="1"/>
</dbReference>